<keyword evidence="1" id="KW-0805">Transcription regulation</keyword>
<dbReference type="RefSeq" id="WP_311952612.1">
    <property type="nucleotide sequence ID" value="NZ_JAVLVU010000001.1"/>
</dbReference>
<keyword evidence="2" id="KW-0238">DNA-binding</keyword>
<evidence type="ECO:0000259" key="4">
    <source>
        <dbReference type="PROSITE" id="PS01124"/>
    </source>
</evidence>
<dbReference type="PROSITE" id="PS00041">
    <property type="entry name" value="HTH_ARAC_FAMILY_1"/>
    <property type="match status" value="1"/>
</dbReference>
<accession>A0ABU3H0R9</accession>
<dbReference type="Pfam" id="PF12833">
    <property type="entry name" value="HTH_18"/>
    <property type="match status" value="1"/>
</dbReference>
<dbReference type="Proteomes" id="UP001258315">
    <property type="component" value="Unassembled WGS sequence"/>
</dbReference>
<evidence type="ECO:0000256" key="3">
    <source>
        <dbReference type="ARBA" id="ARBA00023163"/>
    </source>
</evidence>
<evidence type="ECO:0000313" key="6">
    <source>
        <dbReference type="Proteomes" id="UP001258315"/>
    </source>
</evidence>
<protein>
    <submittedName>
        <fullName evidence="5">AraC-like DNA-binding protein</fullName>
    </submittedName>
</protein>
<dbReference type="PANTHER" id="PTHR47893">
    <property type="entry name" value="REGULATORY PROTEIN PCHR"/>
    <property type="match status" value="1"/>
</dbReference>
<evidence type="ECO:0000256" key="2">
    <source>
        <dbReference type="ARBA" id="ARBA00023125"/>
    </source>
</evidence>
<evidence type="ECO:0000313" key="5">
    <source>
        <dbReference type="EMBL" id="MDT3404842.1"/>
    </source>
</evidence>
<proteinExistence type="predicted"/>
<comment type="caution">
    <text evidence="5">The sequence shown here is derived from an EMBL/GenBank/DDBJ whole genome shotgun (WGS) entry which is preliminary data.</text>
</comment>
<dbReference type="InterPro" id="IPR053142">
    <property type="entry name" value="PchR_regulatory_protein"/>
</dbReference>
<organism evidence="5 6">
    <name type="scientific">Mucilaginibacter terrae</name>
    <dbReference type="NCBI Taxonomy" id="1955052"/>
    <lineage>
        <taxon>Bacteria</taxon>
        <taxon>Pseudomonadati</taxon>
        <taxon>Bacteroidota</taxon>
        <taxon>Sphingobacteriia</taxon>
        <taxon>Sphingobacteriales</taxon>
        <taxon>Sphingobacteriaceae</taxon>
        <taxon>Mucilaginibacter</taxon>
    </lineage>
</organism>
<dbReference type="PROSITE" id="PS01124">
    <property type="entry name" value="HTH_ARAC_FAMILY_2"/>
    <property type="match status" value="1"/>
</dbReference>
<feature type="domain" description="HTH araC/xylS-type" evidence="4">
    <location>
        <begin position="220"/>
        <end position="318"/>
    </location>
</feature>
<dbReference type="InterPro" id="IPR018060">
    <property type="entry name" value="HTH_AraC"/>
</dbReference>
<dbReference type="SUPFAM" id="SSF46689">
    <property type="entry name" value="Homeodomain-like"/>
    <property type="match status" value="2"/>
</dbReference>
<name>A0ABU3H0R9_9SPHI</name>
<dbReference type="PANTHER" id="PTHR47893:SF1">
    <property type="entry name" value="REGULATORY PROTEIN PCHR"/>
    <property type="match status" value="1"/>
</dbReference>
<dbReference type="SMART" id="SM00342">
    <property type="entry name" value="HTH_ARAC"/>
    <property type="match status" value="1"/>
</dbReference>
<reference evidence="6" key="1">
    <citation type="submission" date="2023-07" db="EMBL/GenBank/DDBJ databases">
        <title>Functional and genomic diversity of the sorghum phyllosphere microbiome.</title>
        <authorList>
            <person name="Shade A."/>
        </authorList>
    </citation>
    <scope>NUCLEOTIDE SEQUENCE [LARGE SCALE GENOMIC DNA]</scope>
    <source>
        <strain evidence="6">SORGH_AS_0422</strain>
    </source>
</reference>
<sequence>MEVEQNGVPNVLIRFAGLLNTTVSGHRLDIPQEFGSGYCAGFVFNDHLRMLISDYELNHDLLIENTEKRPGKILFFKFQKIFPKNAAGLNRTRASQTPSVLIATSRLNTEDAFTIHSNTETINIEVDTAYLAGLFKYTTPSPVLQKLLGDAPPLLFEQLLHPAIQNIVDEIVTEKVQNSFRLFFLRIKAEELICRLLIELDKRSEKQFYPLNNRDIQAIYKIRDAMIMKLSEPPLIAILSAEAGMSPTKLKRLFKQIFGYSVFSYYQHFRMKEAARLLRQEQLSVSETGYRLGFTNLSHFTRIFEEHVGMKPKAYSRA</sequence>
<dbReference type="EMBL" id="JAVLVU010000001">
    <property type="protein sequence ID" value="MDT3404842.1"/>
    <property type="molecule type" value="Genomic_DNA"/>
</dbReference>
<dbReference type="InterPro" id="IPR018062">
    <property type="entry name" value="HTH_AraC-typ_CS"/>
</dbReference>
<dbReference type="InterPro" id="IPR009057">
    <property type="entry name" value="Homeodomain-like_sf"/>
</dbReference>
<keyword evidence="6" id="KW-1185">Reference proteome</keyword>
<gene>
    <name evidence="5" type="ORF">QE417_003914</name>
</gene>
<evidence type="ECO:0000256" key="1">
    <source>
        <dbReference type="ARBA" id="ARBA00023015"/>
    </source>
</evidence>
<dbReference type="Gene3D" id="1.10.10.60">
    <property type="entry name" value="Homeodomain-like"/>
    <property type="match status" value="2"/>
</dbReference>
<keyword evidence="3" id="KW-0804">Transcription</keyword>